<reference evidence="5 6" key="1">
    <citation type="journal article" date="2019" name="Int. J. Syst. Evol. Microbiol.">
        <title>The Global Catalogue of Microorganisms (GCM) 10K type strain sequencing project: providing services to taxonomists for standard genome sequencing and annotation.</title>
        <authorList>
            <consortium name="The Broad Institute Genomics Platform"/>
            <consortium name="The Broad Institute Genome Sequencing Center for Infectious Disease"/>
            <person name="Wu L."/>
            <person name="Ma J."/>
        </authorList>
    </citation>
    <scope>NUCLEOTIDE SEQUENCE [LARGE SCALE GENOMIC DNA]</scope>
    <source>
        <strain evidence="5 6">JCM 6921</strain>
    </source>
</reference>
<dbReference type="PROSITE" id="PS00061">
    <property type="entry name" value="ADH_SHORT"/>
    <property type="match status" value="1"/>
</dbReference>
<feature type="region of interest" description="Disordered" evidence="3">
    <location>
        <begin position="280"/>
        <end position="303"/>
    </location>
</feature>
<feature type="region of interest" description="Disordered" evidence="3">
    <location>
        <begin position="1"/>
        <end position="39"/>
    </location>
</feature>
<dbReference type="SUPFAM" id="SSF51735">
    <property type="entry name" value="NAD(P)-binding Rossmann-fold domains"/>
    <property type="match status" value="1"/>
</dbReference>
<evidence type="ECO:0000256" key="3">
    <source>
        <dbReference type="SAM" id="MobiDB-lite"/>
    </source>
</evidence>
<sequence length="303" mass="31784">MPHAPDARAGPAGAPPEVTGPDEGYPDGMSEHPTTGPRPLALVTGASSGIGLELARQFAEHGFDLLVNAEDDRLADAAERLRAAGTEVVPVRADLRRHDEVERLWSAVTATGRPVDAAALNAGIGRGGAFTDTDLADELDLIALNVTSTVHLAKRLLRDMAARGEGRLLITSSVASTMPGPYQAVYNASKSFLQSFAEALSDELRDTGVTVTSLMPGPTDTDFFRRGGLEDTRLAEQATDDPALVARQGFEALMRGKEKKLAGSAKSRAMGRVNAVLPDRLKAAGHRKTAEPGSAGGGRDGED</sequence>
<feature type="domain" description="Ketoreductase" evidence="4">
    <location>
        <begin position="39"/>
        <end position="221"/>
    </location>
</feature>
<dbReference type="EMBL" id="BAAATJ010000016">
    <property type="protein sequence ID" value="GAA2404381.1"/>
    <property type="molecule type" value="Genomic_DNA"/>
</dbReference>
<dbReference type="PANTHER" id="PTHR42901">
    <property type="entry name" value="ALCOHOL DEHYDROGENASE"/>
    <property type="match status" value="1"/>
</dbReference>
<dbReference type="SMART" id="SM00822">
    <property type="entry name" value="PKS_KR"/>
    <property type="match status" value="1"/>
</dbReference>
<dbReference type="PRINTS" id="PR00081">
    <property type="entry name" value="GDHRDH"/>
</dbReference>
<dbReference type="PANTHER" id="PTHR42901:SF1">
    <property type="entry name" value="ALCOHOL DEHYDROGENASE"/>
    <property type="match status" value="1"/>
</dbReference>
<dbReference type="InterPro" id="IPR036291">
    <property type="entry name" value="NAD(P)-bd_dom_sf"/>
</dbReference>
<proteinExistence type="inferred from homology"/>
<dbReference type="InterPro" id="IPR057326">
    <property type="entry name" value="KR_dom"/>
</dbReference>
<dbReference type="InterPro" id="IPR002347">
    <property type="entry name" value="SDR_fam"/>
</dbReference>
<organism evidence="5 6">
    <name type="scientific">Streptomyces glaucosporus</name>
    <dbReference type="NCBI Taxonomy" id="284044"/>
    <lineage>
        <taxon>Bacteria</taxon>
        <taxon>Bacillati</taxon>
        <taxon>Actinomycetota</taxon>
        <taxon>Actinomycetes</taxon>
        <taxon>Kitasatosporales</taxon>
        <taxon>Streptomycetaceae</taxon>
        <taxon>Streptomyces</taxon>
    </lineage>
</organism>
<comment type="similarity">
    <text evidence="1">Belongs to the short-chain dehydrogenases/reductases (SDR) family.</text>
</comment>
<protein>
    <submittedName>
        <fullName evidence="5">SDR family NAD(P)-dependent oxidoreductase</fullName>
    </submittedName>
</protein>
<dbReference type="Pfam" id="PF00106">
    <property type="entry name" value="adh_short"/>
    <property type="match status" value="1"/>
</dbReference>
<feature type="compositionally biased region" description="Gly residues" evidence="3">
    <location>
        <begin position="294"/>
        <end position="303"/>
    </location>
</feature>
<evidence type="ECO:0000256" key="1">
    <source>
        <dbReference type="ARBA" id="ARBA00006484"/>
    </source>
</evidence>
<dbReference type="InterPro" id="IPR020904">
    <property type="entry name" value="Sc_DH/Rdtase_CS"/>
</dbReference>
<keyword evidence="6" id="KW-1185">Reference proteome</keyword>
<dbReference type="CDD" id="cd05233">
    <property type="entry name" value="SDR_c"/>
    <property type="match status" value="1"/>
</dbReference>
<accession>A0ABN3IIF7</accession>
<evidence type="ECO:0000313" key="6">
    <source>
        <dbReference type="Proteomes" id="UP001500058"/>
    </source>
</evidence>
<gene>
    <name evidence="5" type="ORF">GCM10010420_34860</name>
</gene>
<evidence type="ECO:0000256" key="2">
    <source>
        <dbReference type="ARBA" id="ARBA00023002"/>
    </source>
</evidence>
<evidence type="ECO:0000313" key="5">
    <source>
        <dbReference type="EMBL" id="GAA2404381.1"/>
    </source>
</evidence>
<keyword evidence="2" id="KW-0560">Oxidoreductase</keyword>
<name>A0ABN3IIF7_9ACTN</name>
<comment type="caution">
    <text evidence="5">The sequence shown here is derived from an EMBL/GenBank/DDBJ whole genome shotgun (WGS) entry which is preliminary data.</text>
</comment>
<evidence type="ECO:0000259" key="4">
    <source>
        <dbReference type="SMART" id="SM00822"/>
    </source>
</evidence>
<dbReference type="Proteomes" id="UP001500058">
    <property type="component" value="Unassembled WGS sequence"/>
</dbReference>
<dbReference type="Gene3D" id="3.40.50.720">
    <property type="entry name" value="NAD(P)-binding Rossmann-like Domain"/>
    <property type="match status" value="1"/>
</dbReference>
<feature type="compositionally biased region" description="Low complexity" evidence="3">
    <location>
        <begin position="1"/>
        <end position="16"/>
    </location>
</feature>